<evidence type="ECO:0000313" key="1">
    <source>
        <dbReference type="EMBL" id="EMS48576.1"/>
    </source>
</evidence>
<dbReference type="OMA" id="KVHRCLV"/>
<dbReference type="EMBL" id="KD250603">
    <property type="protein sequence ID" value="EMS48576.1"/>
    <property type="molecule type" value="Genomic_DNA"/>
</dbReference>
<organism evidence="1">
    <name type="scientific">Triticum urartu</name>
    <name type="common">Red wild einkorn</name>
    <name type="synonym">Crithodium urartu</name>
    <dbReference type="NCBI Taxonomy" id="4572"/>
    <lineage>
        <taxon>Eukaryota</taxon>
        <taxon>Viridiplantae</taxon>
        <taxon>Streptophyta</taxon>
        <taxon>Embryophyta</taxon>
        <taxon>Tracheophyta</taxon>
        <taxon>Spermatophyta</taxon>
        <taxon>Magnoliopsida</taxon>
        <taxon>Liliopsida</taxon>
        <taxon>Poales</taxon>
        <taxon>Poaceae</taxon>
        <taxon>BOP clade</taxon>
        <taxon>Pooideae</taxon>
        <taxon>Triticodae</taxon>
        <taxon>Triticeae</taxon>
        <taxon>Triticinae</taxon>
        <taxon>Triticum</taxon>
    </lineage>
</organism>
<proteinExistence type="predicted"/>
<protein>
    <submittedName>
        <fullName evidence="1">Uncharacterized protein</fullName>
    </submittedName>
</protein>
<reference evidence="1" key="1">
    <citation type="journal article" date="2013" name="Nature">
        <title>Draft genome of the wheat A-genome progenitor Triticum urartu.</title>
        <authorList>
            <person name="Ling H.Q."/>
            <person name="Zhao S."/>
            <person name="Liu D."/>
            <person name="Wang J."/>
            <person name="Sun H."/>
            <person name="Zhang C."/>
            <person name="Fan H."/>
            <person name="Li D."/>
            <person name="Dong L."/>
            <person name="Tao Y."/>
            <person name="Gao C."/>
            <person name="Wu H."/>
            <person name="Li Y."/>
            <person name="Cui Y."/>
            <person name="Guo X."/>
            <person name="Zheng S."/>
            <person name="Wang B."/>
            <person name="Yu K."/>
            <person name="Liang Q."/>
            <person name="Yang W."/>
            <person name="Lou X."/>
            <person name="Chen J."/>
            <person name="Feng M."/>
            <person name="Jian J."/>
            <person name="Zhang X."/>
            <person name="Luo G."/>
            <person name="Jiang Y."/>
            <person name="Liu J."/>
            <person name="Wang Z."/>
            <person name="Sha Y."/>
            <person name="Zhang B."/>
            <person name="Wu H."/>
            <person name="Tang D."/>
            <person name="Shen Q."/>
            <person name="Xue P."/>
            <person name="Zou S."/>
            <person name="Wang X."/>
            <person name="Liu X."/>
            <person name="Wang F."/>
            <person name="Yang Y."/>
            <person name="An X."/>
            <person name="Dong Z."/>
            <person name="Zhang K."/>
            <person name="Zhang X."/>
            <person name="Luo M.C."/>
            <person name="Dvorak J."/>
            <person name="Tong Y."/>
            <person name="Wang J."/>
            <person name="Yang H."/>
            <person name="Li Z."/>
            <person name="Wang D."/>
            <person name="Zhang A."/>
            <person name="Wang J."/>
        </authorList>
    </citation>
    <scope>NUCLEOTIDE SEQUENCE</scope>
</reference>
<gene>
    <name evidence="1" type="ORF">TRIUR3_31238</name>
</gene>
<accession>M7YNR4</accession>
<dbReference type="AlphaFoldDB" id="M7YNR4"/>
<sequence length="135" mass="15195">MASAIPLRQLPCRAPLRAFLHPASLLKTRSLPKLPCLAICSPCCCSAFTVGPCNPFPAQYFLSEASTACASSASVCLPRFAKFHHRRPFPFWIRPDPDHQVPRHPSIAKYPFRYASPSKVHRCLVRLQDRNEVPR</sequence>
<name>M7YNR4_TRIUA</name>